<feature type="transmembrane region" description="Helical" evidence="1">
    <location>
        <begin position="20"/>
        <end position="37"/>
    </location>
</feature>
<gene>
    <name evidence="2" type="ORF">Mia14_0334</name>
</gene>
<keyword evidence="3" id="KW-1185">Reference proteome</keyword>
<evidence type="ECO:0000313" key="2">
    <source>
        <dbReference type="EMBL" id="ASI13660.1"/>
    </source>
</evidence>
<feature type="transmembrane region" description="Helical" evidence="1">
    <location>
        <begin position="70"/>
        <end position="89"/>
    </location>
</feature>
<dbReference type="OrthoDB" id="329551at2157"/>
<dbReference type="RefSeq" id="WP_088819824.1">
    <property type="nucleotide sequence ID" value="NZ_CP019964.1"/>
</dbReference>
<feature type="transmembrane region" description="Helical" evidence="1">
    <location>
        <begin position="44"/>
        <end position="64"/>
    </location>
</feature>
<keyword evidence="1" id="KW-0812">Transmembrane</keyword>
<keyword evidence="1" id="KW-1133">Transmembrane helix</keyword>
<evidence type="ECO:0000313" key="3">
    <source>
        <dbReference type="Proteomes" id="UP000197679"/>
    </source>
</evidence>
<keyword evidence="1" id="KW-0472">Membrane</keyword>
<organism evidence="2 3">
    <name type="scientific">Candidatus Mancarchaeum acidiphilum</name>
    <dbReference type="NCBI Taxonomy" id="1920749"/>
    <lineage>
        <taxon>Archaea</taxon>
        <taxon>Candidatus Micrarchaeota</taxon>
        <taxon>Candidatus Mancarchaeum</taxon>
    </lineage>
</organism>
<reference evidence="2 3" key="1">
    <citation type="journal article" date="2017" name="Nat. Commun.">
        <title>'ARMAN' archaea depend on association with euryarchaeal host in culture and in situ.</title>
        <authorList>
            <person name="Golyshina O."/>
            <person name="Toshchakov S."/>
            <person name="Makarova K."/>
            <person name="Gavrilov S."/>
            <person name="Korzhenkov A."/>
            <person name="La Cono V."/>
            <person name="Arcadi E."/>
            <person name="Nechitaylo T."/>
            <person name="Ferrer M."/>
            <person name="Kublanov I."/>
            <person name="Wolf Y."/>
            <person name="Yakimov M."/>
            <person name="Golyshin P."/>
            <person name="Slesarev A."/>
            <person name="Kozyavkin S."/>
        </authorList>
    </citation>
    <scope>NUCLEOTIDE SEQUENCE [LARGE SCALE GENOMIC DNA]</scope>
    <source>
        <strain evidence="2 3">Mia14</strain>
    </source>
</reference>
<dbReference type="AlphaFoldDB" id="A0A218NMG0"/>
<protein>
    <submittedName>
        <fullName evidence="2">Tic20 superfamily protein translocase</fullName>
    </submittedName>
</protein>
<dbReference type="KEGG" id="marh:Mia14_0334"/>
<sequence length="107" mass="12012">MSAKSKKSVSGDSTDNLTFLITYLLEWLTGVIVYFTVGQKDKRARFHAIQAIVLGIVSIVLSFILDFVFLPLSGIVVLLIWLYGMYIGYEAYKGVDIKVPILSDYLK</sequence>
<dbReference type="GeneID" id="33313892"/>
<dbReference type="Proteomes" id="UP000197679">
    <property type="component" value="Chromosome"/>
</dbReference>
<proteinExistence type="predicted"/>
<dbReference type="EMBL" id="CP019964">
    <property type="protein sequence ID" value="ASI13660.1"/>
    <property type="molecule type" value="Genomic_DNA"/>
</dbReference>
<name>A0A218NMG0_9ARCH</name>
<accession>A0A218NMG0</accession>
<evidence type="ECO:0000256" key="1">
    <source>
        <dbReference type="SAM" id="Phobius"/>
    </source>
</evidence>